<evidence type="ECO:0000256" key="2">
    <source>
        <dbReference type="ARBA" id="ARBA00007613"/>
    </source>
</evidence>
<reference evidence="9 10" key="1">
    <citation type="submission" date="2018-03" db="EMBL/GenBank/DDBJ databases">
        <title>Genomic Encyclopedia of Archaeal and Bacterial Type Strains, Phase II (KMG-II): from individual species to whole genera.</title>
        <authorList>
            <person name="Goeker M."/>
        </authorList>
    </citation>
    <scope>NUCLEOTIDE SEQUENCE [LARGE SCALE GENOMIC DNA]</scope>
    <source>
        <strain evidence="9 10">DSM 27929</strain>
    </source>
</reference>
<comment type="subcellular location">
    <subcellularLocation>
        <location evidence="1">Cell outer membrane</location>
    </subcellularLocation>
</comment>
<evidence type="ECO:0000256" key="6">
    <source>
        <dbReference type="ARBA" id="ARBA00023136"/>
    </source>
</evidence>
<evidence type="ECO:0000256" key="1">
    <source>
        <dbReference type="ARBA" id="ARBA00004442"/>
    </source>
</evidence>
<dbReference type="Proteomes" id="UP000238157">
    <property type="component" value="Unassembled WGS sequence"/>
</dbReference>
<keyword evidence="6" id="KW-0472">Membrane</keyword>
<gene>
    <name evidence="9" type="ORF">CLW00_103316</name>
</gene>
<dbReference type="SUPFAM" id="SSF56954">
    <property type="entry name" value="Outer membrane efflux proteins (OEP)"/>
    <property type="match status" value="1"/>
</dbReference>
<keyword evidence="4" id="KW-1134">Transmembrane beta strand</keyword>
<keyword evidence="5" id="KW-0812">Transmembrane</keyword>
<keyword evidence="10" id="KW-1185">Reference proteome</keyword>
<dbReference type="GO" id="GO:0009279">
    <property type="term" value="C:cell outer membrane"/>
    <property type="evidence" value="ECO:0007669"/>
    <property type="project" value="UniProtKB-SubCell"/>
</dbReference>
<keyword evidence="7" id="KW-0998">Cell outer membrane</keyword>
<feature type="chain" id="PRO_5015493078" evidence="8">
    <location>
        <begin position="21"/>
        <end position="448"/>
    </location>
</feature>
<dbReference type="PANTHER" id="PTHR30026:SF20">
    <property type="entry name" value="OUTER MEMBRANE PROTEIN TOLC"/>
    <property type="match status" value="1"/>
</dbReference>
<evidence type="ECO:0000256" key="8">
    <source>
        <dbReference type="SAM" id="SignalP"/>
    </source>
</evidence>
<dbReference type="InterPro" id="IPR003423">
    <property type="entry name" value="OMP_efflux"/>
</dbReference>
<accession>A0A2T0WRN7</accession>
<dbReference type="Gene3D" id="1.20.1600.10">
    <property type="entry name" value="Outer membrane efflux proteins (OEP)"/>
    <property type="match status" value="1"/>
</dbReference>
<dbReference type="Pfam" id="PF02321">
    <property type="entry name" value="OEP"/>
    <property type="match status" value="1"/>
</dbReference>
<name>A0A2T0WRN7_9BACT</name>
<dbReference type="GO" id="GO:0015288">
    <property type="term" value="F:porin activity"/>
    <property type="evidence" value="ECO:0007669"/>
    <property type="project" value="TreeGrafter"/>
</dbReference>
<keyword evidence="8" id="KW-0732">Signal</keyword>
<evidence type="ECO:0000256" key="7">
    <source>
        <dbReference type="ARBA" id="ARBA00023237"/>
    </source>
</evidence>
<evidence type="ECO:0000313" key="9">
    <source>
        <dbReference type="EMBL" id="PRY89194.1"/>
    </source>
</evidence>
<organism evidence="9 10">
    <name type="scientific">Mongoliibacter ruber</name>
    <dbReference type="NCBI Taxonomy" id="1750599"/>
    <lineage>
        <taxon>Bacteria</taxon>
        <taxon>Pseudomonadati</taxon>
        <taxon>Bacteroidota</taxon>
        <taxon>Cytophagia</taxon>
        <taxon>Cytophagales</taxon>
        <taxon>Cyclobacteriaceae</taxon>
        <taxon>Mongoliibacter</taxon>
    </lineage>
</organism>
<evidence type="ECO:0000256" key="5">
    <source>
        <dbReference type="ARBA" id="ARBA00022692"/>
    </source>
</evidence>
<feature type="signal peptide" evidence="8">
    <location>
        <begin position="1"/>
        <end position="20"/>
    </location>
</feature>
<comment type="caution">
    <text evidence="9">The sequence shown here is derived from an EMBL/GenBank/DDBJ whole genome shotgun (WGS) entry which is preliminary data.</text>
</comment>
<dbReference type="AlphaFoldDB" id="A0A2T0WRN7"/>
<evidence type="ECO:0000256" key="3">
    <source>
        <dbReference type="ARBA" id="ARBA00022448"/>
    </source>
</evidence>
<dbReference type="GO" id="GO:1990281">
    <property type="term" value="C:efflux pump complex"/>
    <property type="evidence" value="ECO:0007669"/>
    <property type="project" value="TreeGrafter"/>
</dbReference>
<evidence type="ECO:0000256" key="4">
    <source>
        <dbReference type="ARBA" id="ARBA00022452"/>
    </source>
</evidence>
<dbReference type="InterPro" id="IPR051906">
    <property type="entry name" value="TolC-like"/>
</dbReference>
<proteinExistence type="inferred from homology"/>
<evidence type="ECO:0000313" key="10">
    <source>
        <dbReference type="Proteomes" id="UP000238157"/>
    </source>
</evidence>
<protein>
    <submittedName>
        <fullName evidence="9">Outer membrane protein TolC</fullName>
    </submittedName>
</protein>
<dbReference type="GO" id="GO:0015562">
    <property type="term" value="F:efflux transmembrane transporter activity"/>
    <property type="evidence" value="ECO:0007669"/>
    <property type="project" value="InterPro"/>
</dbReference>
<dbReference type="EMBL" id="PVTR01000003">
    <property type="protein sequence ID" value="PRY89194.1"/>
    <property type="molecule type" value="Genomic_DNA"/>
</dbReference>
<dbReference type="RefSeq" id="WP_106132962.1">
    <property type="nucleotide sequence ID" value="NZ_PVTR01000003.1"/>
</dbReference>
<dbReference type="OrthoDB" id="9771205at2"/>
<sequence>MRKLLCILALLCFGQQFVLAQEEETIDLENAILLGLNRNFGVKIATNEQKIAEKEAQITRGSLLFPVIDANFVRNYTIDDVTQLFVNSTEQNTISSAKSDNENYSLIAGYGLRPEAIYTMKIMGKLAEVSELQAKVMVENTVAGIATAYYRLVLELQRQKVLETTLELSQSRLDIAQARYELGGAGKRDYLTAQVDYNADRSLLVNQELAIKNARINFNEILALSPDTKLDVNDTIIVENNLILDNLLENAYINNKEFLVTQRNENVAYLSFREAQAARLPFINFNASYNNSTLEAQAGFLLFNQREGFNYGLTAGINIFNGFALNRRIQNAKVERVNASYAVQQMEIQLASDIQRAYNIYNTNIQLLDIEYANYQVATESADIALERFRLGIADYLQFRDAQVNLLTAQDRLITALYNIKEMEIELLRLSGRIYYQNGTQEFSLNTR</sequence>
<keyword evidence="3" id="KW-0813">Transport</keyword>
<dbReference type="PANTHER" id="PTHR30026">
    <property type="entry name" value="OUTER MEMBRANE PROTEIN TOLC"/>
    <property type="match status" value="1"/>
</dbReference>
<comment type="similarity">
    <text evidence="2">Belongs to the outer membrane factor (OMF) (TC 1.B.17) family.</text>
</comment>